<evidence type="ECO:0000313" key="1">
    <source>
        <dbReference type="EMBL" id="MBP1838646.1"/>
    </source>
</evidence>
<dbReference type="Proteomes" id="UP001231587">
    <property type="component" value="Unassembled WGS sequence"/>
</dbReference>
<comment type="caution">
    <text evidence="1">The sequence shown here is derived from an EMBL/GenBank/DDBJ whole genome shotgun (WGS) entry which is preliminary data.</text>
</comment>
<evidence type="ECO:0000313" key="4">
    <source>
        <dbReference type="Proteomes" id="UP001231587"/>
    </source>
</evidence>
<reference evidence="1" key="1">
    <citation type="submission" date="2021-03" db="EMBL/GenBank/DDBJ databases">
        <title>Genomic Encyclopedia of Type Strains, Phase IV (KMG-IV): sequencing the most valuable type-strain genomes for metagenomic binning, comparative biology and taxonomic classification.</title>
        <authorList>
            <person name="Goeker M."/>
        </authorList>
    </citation>
    <scope>NUCLEOTIDE SEQUENCE</scope>
    <source>
        <strain evidence="1">DSM 15523</strain>
        <strain evidence="2 4">DSM 16476</strain>
    </source>
</reference>
<evidence type="ECO:0008006" key="5">
    <source>
        <dbReference type="Google" id="ProtNLM"/>
    </source>
</evidence>
<dbReference type="EMBL" id="JAGGJQ010000001">
    <property type="protein sequence ID" value="MBP1838646.1"/>
    <property type="molecule type" value="Genomic_DNA"/>
</dbReference>
<dbReference type="InterPro" id="IPR008969">
    <property type="entry name" value="CarboxyPept-like_regulatory"/>
</dbReference>
<protein>
    <recommendedName>
        <fullName evidence="5">TonB-dependent receptor</fullName>
    </recommendedName>
</protein>
<dbReference type="Proteomes" id="UP001138672">
    <property type="component" value="Unassembled WGS sequence"/>
</dbReference>
<sequence>MSLKLTIFYLLFSFVSIPQEIKISGKVQDQNDLPISYANIILINKQDSSKILGTITNESGYFVIENIQAGTYNLEVSFVGYSSYTSELVIDKVLYLEPVALKEASQEELKVIEVFVDEPNE</sequence>
<proteinExistence type="predicted"/>
<keyword evidence="4" id="KW-1185">Reference proteome</keyword>
<gene>
    <name evidence="1" type="ORF">J2Z56_000542</name>
    <name evidence="2" type="ORF">J2Z57_001592</name>
</gene>
<dbReference type="AlphaFoldDB" id="A0A9X0YHX7"/>
<evidence type="ECO:0000313" key="3">
    <source>
        <dbReference type="Proteomes" id="UP001138672"/>
    </source>
</evidence>
<dbReference type="OrthoDB" id="1443962at2"/>
<organism evidence="1 3">
    <name type="scientific">Formosa algae</name>
    <dbReference type="NCBI Taxonomy" id="225843"/>
    <lineage>
        <taxon>Bacteria</taxon>
        <taxon>Pseudomonadati</taxon>
        <taxon>Bacteroidota</taxon>
        <taxon>Flavobacteriia</taxon>
        <taxon>Flavobacteriales</taxon>
        <taxon>Flavobacteriaceae</taxon>
        <taxon>Formosa</taxon>
    </lineage>
</organism>
<accession>A0A9X0YHX7</accession>
<dbReference type="SUPFAM" id="SSF49464">
    <property type="entry name" value="Carboxypeptidase regulatory domain-like"/>
    <property type="match status" value="1"/>
</dbReference>
<dbReference type="EMBL" id="JAUSUU010000004">
    <property type="protein sequence ID" value="MDQ0335146.1"/>
    <property type="molecule type" value="Genomic_DNA"/>
</dbReference>
<dbReference type="Gene3D" id="2.60.40.1120">
    <property type="entry name" value="Carboxypeptidase-like, regulatory domain"/>
    <property type="match status" value="1"/>
</dbReference>
<name>A0A9X0YHX7_9FLAO</name>
<dbReference type="RefSeq" id="WP_057781570.1">
    <property type="nucleotide sequence ID" value="NZ_JAGGJQ010000001.1"/>
</dbReference>
<dbReference type="Pfam" id="PF13620">
    <property type="entry name" value="CarboxypepD_reg"/>
    <property type="match status" value="1"/>
</dbReference>
<evidence type="ECO:0000313" key="2">
    <source>
        <dbReference type="EMBL" id="MDQ0335146.1"/>
    </source>
</evidence>